<evidence type="ECO:0000313" key="1">
    <source>
        <dbReference type="EMBL" id="KAG2512451.1"/>
    </source>
</evidence>
<proteinExistence type="predicted"/>
<gene>
    <name evidence="1" type="ORF">JM16_008046</name>
</gene>
<dbReference type="PANTHER" id="PTHR22538:SF1">
    <property type="entry name" value="VWFD DOMAIN-CONTAINING PROTEIN"/>
    <property type="match status" value="1"/>
</dbReference>
<dbReference type="InterPro" id="IPR029058">
    <property type="entry name" value="AB_hydrolase_fold"/>
</dbReference>
<protein>
    <submittedName>
        <fullName evidence="1">Uncharacterized protein</fullName>
    </submittedName>
</protein>
<sequence>MRKEQKRLQLEVRRRLTALIQTKSASGSSLDKNDAIDAVSRLVLESENLRSENLAIHKRLQLHERFQSLTREAIEDCAVSSKEQLCIADVSRNSEWVAHQQRNESGWMVQFPNDEPPFYFHPLKRKEFDASIECCTQWFGEDPPHIDPVAELFGWTIHHAPLTRRSEDNSLVAHARFTTHIQGSLDGMNKMLEKSDINTSPLLATPLNWSFKRRDSVSTQVLQGLKDVDPKRAGEQSQQDVEWASEGGSYLEITEVNETTIDRKAMNIHGYSKFDIFANPVTSVDNTNVLYDGISTFIEDDTQFTYILADGVAYLAENSTSDNPVQSTRCLPPSSLFNSILPALNDAVPIPSASVGGEAVDCTSGTLFKTSFGDAGFAFCVSGASGFTAFSSDMDIVVKYLANPVRISAPTLTDRSTSCAVVKSIAVTPVAVALLTGKSIPLDSSRKLKTAFHMAMAASTCSCKSTPRPCIFFHGLGNQDELDELQDSPKIIPTKFGDISGHTPCCSTVKYAVLNTVDYGWTSDALQEKYCNISLSMSDTSDLTSRTIDDTIIVTHSMGGLVIAGALATGKCSFASNTSWVSLSPPMTGSMAVDYLQGYCNGQVGDLAVDLLKLIGQCPVSTSRRSTVYEKEKYSSTVRDVAYTAAQEAYRGNVTAAICSNYYVGLFSKYQMPNILAGKEIPHKSTENDGLVEFQSCAKGLDSSLFGTSYKDQFYMPELNHADTAFLAGDGFFKDSQKPVKWFECLL</sequence>
<dbReference type="EMBL" id="JPWV03000402">
    <property type="protein sequence ID" value="KAG2512451.1"/>
    <property type="molecule type" value="Genomic_DNA"/>
</dbReference>
<comment type="caution">
    <text evidence="1">The sequence shown here is derived from an EMBL/GenBank/DDBJ whole genome shotgun (WGS) entry which is preliminary data.</text>
</comment>
<reference evidence="1" key="2">
    <citation type="submission" date="2020-06" db="EMBL/GenBank/DDBJ databases">
        <authorList>
            <person name="Studholme D.J."/>
        </authorList>
    </citation>
    <scope>NUCLEOTIDE SEQUENCE</scope>
    <source>
        <strain evidence="1">NZFS 2646</strain>
    </source>
</reference>
<organism evidence="1 2">
    <name type="scientific">Phytophthora kernoviae</name>
    <dbReference type="NCBI Taxonomy" id="325452"/>
    <lineage>
        <taxon>Eukaryota</taxon>
        <taxon>Sar</taxon>
        <taxon>Stramenopiles</taxon>
        <taxon>Oomycota</taxon>
        <taxon>Peronosporomycetes</taxon>
        <taxon>Peronosporales</taxon>
        <taxon>Peronosporaceae</taxon>
        <taxon>Phytophthora</taxon>
    </lineage>
</organism>
<evidence type="ECO:0000313" key="2">
    <source>
        <dbReference type="Proteomes" id="UP000785171"/>
    </source>
</evidence>
<dbReference type="PANTHER" id="PTHR22538">
    <property type="entry name" value="CILIA- AND FLAGELLA-ASSOCIATED PROTEIN 74"/>
    <property type="match status" value="1"/>
</dbReference>
<name>A0A8T0LN54_9STRA</name>
<dbReference type="AlphaFoldDB" id="A0A8T0LN54"/>
<dbReference type="SUPFAM" id="SSF53474">
    <property type="entry name" value="alpha/beta-Hydrolases"/>
    <property type="match status" value="1"/>
</dbReference>
<dbReference type="Proteomes" id="UP000785171">
    <property type="component" value="Unassembled WGS sequence"/>
</dbReference>
<reference evidence="1" key="1">
    <citation type="journal article" date="2015" name="Genom Data">
        <title>Genome sequences of six Phytophthora species associated with forests in New Zealand.</title>
        <authorList>
            <person name="Studholme D.J."/>
            <person name="McDougal R.L."/>
            <person name="Sambles C."/>
            <person name="Hansen E."/>
            <person name="Hardy G."/>
            <person name="Grant M."/>
            <person name="Ganley R.J."/>
            <person name="Williams N.M."/>
        </authorList>
    </citation>
    <scope>NUCLEOTIDE SEQUENCE</scope>
    <source>
        <strain evidence="1">NZFS 2646</strain>
    </source>
</reference>
<dbReference type="Gene3D" id="3.40.50.1820">
    <property type="entry name" value="alpha/beta hydrolase"/>
    <property type="match status" value="1"/>
</dbReference>
<accession>A0A8T0LN54</accession>